<dbReference type="InterPro" id="IPR029062">
    <property type="entry name" value="Class_I_gatase-like"/>
</dbReference>
<keyword evidence="1" id="KW-0812">Transmembrane</keyword>
<keyword evidence="1" id="KW-0472">Membrane</keyword>
<evidence type="ECO:0000313" key="4">
    <source>
        <dbReference type="Proteomes" id="UP001597459"/>
    </source>
</evidence>
<organism evidence="3 4">
    <name type="scientific">Aquimarina hainanensis</name>
    <dbReference type="NCBI Taxonomy" id="1578017"/>
    <lineage>
        <taxon>Bacteria</taxon>
        <taxon>Pseudomonadati</taxon>
        <taxon>Bacteroidota</taxon>
        <taxon>Flavobacteriia</taxon>
        <taxon>Flavobacteriales</taxon>
        <taxon>Flavobacteriaceae</taxon>
        <taxon>Aquimarina</taxon>
    </lineage>
</organism>
<dbReference type="InterPro" id="IPR036465">
    <property type="entry name" value="vWFA_dom_sf"/>
</dbReference>
<feature type="domain" description="Aerotolerance regulator N-terminal" evidence="2">
    <location>
        <begin position="1"/>
        <end position="76"/>
    </location>
</feature>
<feature type="transmembrane region" description="Helical" evidence="1">
    <location>
        <begin position="618"/>
        <end position="640"/>
    </location>
</feature>
<keyword evidence="1" id="KW-1133">Transmembrane helix</keyword>
<dbReference type="PANTHER" id="PTHR37464:SF1">
    <property type="entry name" value="BLL2463 PROTEIN"/>
    <property type="match status" value="1"/>
</dbReference>
<evidence type="ECO:0000259" key="2">
    <source>
        <dbReference type="Pfam" id="PF07584"/>
    </source>
</evidence>
<dbReference type="InterPro" id="IPR024163">
    <property type="entry name" value="Aerotolerance_reg_N"/>
</dbReference>
<feature type="transmembrane region" description="Helical" evidence="1">
    <location>
        <begin position="56"/>
        <end position="78"/>
    </location>
</feature>
<comment type="caution">
    <text evidence="3">The sequence shown here is derived from an EMBL/GenBank/DDBJ whole genome shotgun (WGS) entry which is preliminary data.</text>
</comment>
<keyword evidence="4" id="KW-1185">Reference proteome</keyword>
<sequence length="641" mass="72941">MQFKHPDFLYALLALIIPILVHLFQLRKFKKVAFSNVQFLQSVTLQTRKSSKIKKWLTLLTRLLLLACVIIAFAQPYFSAKENSSKQTETAIYLDNSFSMQAKGQKGPLLQRAIQELLAAIDDDEQISIITNNESYRKVSKKDIQNDLLQLDYSANQLPYSAAYLKAKQLLSTDSKTNKRVIMISDFQQKEESLSIPTTTDTQTNLVQLQPVTHQNLSIDSLYVNYDTNNELQLHVELSSSDNAVDNVPVAVYNEEQLLAKTTVSIPEKAKNTVTFRLEENTKINGRVLIEDPTISFDNFRYFNINTPEKIKVIAINESDDKFLKSIYTPDEFTLISSLLQDVNYNNLQDANLIILNEVKQIPVSLIDVLQSFYKQGGTLCFIPATDGNIPSYQQLTSQLGVTGLTAKKTQEKQITTIAFSHPLYNGVFDNTVRNFQYPKVNSLYTTNASNTILAYEDKSPFLYTSGNFYAFTAAINTENSNFKNSPLIVPTLYNIGKQSLQLSDISYTIGQNNSYDVAIKLGQDGILSLVNEEENIIPQQHSFSTKVRITTNEIPTKAGIYSLQNKENIIQHISYNYDTSESDLQYYRLTTNDQYEVSDAVSSLFNQIKEDSRVNELWKWFIIFALLFLIIEILLLKYLK</sequence>
<reference evidence="4" key="1">
    <citation type="journal article" date="2019" name="Int. J. Syst. Evol. Microbiol.">
        <title>The Global Catalogue of Microorganisms (GCM) 10K type strain sequencing project: providing services to taxonomists for standard genome sequencing and annotation.</title>
        <authorList>
            <consortium name="The Broad Institute Genomics Platform"/>
            <consortium name="The Broad Institute Genome Sequencing Center for Infectious Disease"/>
            <person name="Wu L."/>
            <person name="Ma J."/>
        </authorList>
    </citation>
    <scope>NUCLEOTIDE SEQUENCE [LARGE SCALE GENOMIC DNA]</scope>
    <source>
        <strain evidence="4">KCTC 42423</strain>
    </source>
</reference>
<name>A0ABW5NFX6_9FLAO</name>
<feature type="transmembrane region" description="Helical" evidence="1">
    <location>
        <begin position="6"/>
        <end position="24"/>
    </location>
</feature>
<gene>
    <name evidence="3" type="ORF">ACFSTE_20030</name>
</gene>
<dbReference type="Pfam" id="PF07584">
    <property type="entry name" value="BatA"/>
    <property type="match status" value="1"/>
</dbReference>
<dbReference type="RefSeq" id="WP_378255354.1">
    <property type="nucleotide sequence ID" value="NZ_JBHSJV010000001.1"/>
</dbReference>
<dbReference type="Gene3D" id="3.40.50.410">
    <property type="entry name" value="von Willebrand factor, type A domain"/>
    <property type="match status" value="1"/>
</dbReference>
<evidence type="ECO:0000313" key="3">
    <source>
        <dbReference type="EMBL" id="MFD2593138.1"/>
    </source>
</evidence>
<dbReference type="PANTHER" id="PTHR37464">
    <property type="entry name" value="BLL2463 PROTEIN"/>
    <property type="match status" value="1"/>
</dbReference>
<accession>A0ABW5NFX6</accession>
<proteinExistence type="predicted"/>
<dbReference type="EMBL" id="JBHULX010000039">
    <property type="protein sequence ID" value="MFD2593138.1"/>
    <property type="molecule type" value="Genomic_DNA"/>
</dbReference>
<evidence type="ECO:0000256" key="1">
    <source>
        <dbReference type="SAM" id="Phobius"/>
    </source>
</evidence>
<dbReference type="Proteomes" id="UP001597459">
    <property type="component" value="Unassembled WGS sequence"/>
</dbReference>
<dbReference type="SUPFAM" id="SSF52317">
    <property type="entry name" value="Class I glutamine amidotransferase-like"/>
    <property type="match status" value="1"/>
</dbReference>
<dbReference type="NCBIfam" id="TIGR02226">
    <property type="entry name" value="two_anch"/>
    <property type="match status" value="1"/>
</dbReference>
<protein>
    <submittedName>
        <fullName evidence="3">BatA and WFA domain-containing protein</fullName>
    </submittedName>
</protein>
<dbReference type="InterPro" id="IPR011933">
    <property type="entry name" value="Double_TM_dom"/>
</dbReference>